<organism evidence="1 2">
    <name type="scientific">Brassica campestris</name>
    <name type="common">Field mustard</name>
    <dbReference type="NCBI Taxonomy" id="3711"/>
    <lineage>
        <taxon>Eukaryota</taxon>
        <taxon>Viridiplantae</taxon>
        <taxon>Streptophyta</taxon>
        <taxon>Embryophyta</taxon>
        <taxon>Tracheophyta</taxon>
        <taxon>Spermatophyta</taxon>
        <taxon>Magnoliopsida</taxon>
        <taxon>eudicotyledons</taxon>
        <taxon>Gunneridae</taxon>
        <taxon>Pentapetalae</taxon>
        <taxon>rosids</taxon>
        <taxon>malvids</taxon>
        <taxon>Brassicales</taxon>
        <taxon>Brassicaceae</taxon>
        <taxon>Brassiceae</taxon>
        <taxon>Brassica</taxon>
    </lineage>
</organism>
<protein>
    <submittedName>
        <fullName evidence="1">Uncharacterized protein</fullName>
    </submittedName>
</protein>
<proteinExistence type="predicted"/>
<evidence type="ECO:0000313" key="2">
    <source>
        <dbReference type="Proteomes" id="UP000264353"/>
    </source>
</evidence>
<evidence type="ECO:0000313" key="1">
    <source>
        <dbReference type="EMBL" id="RID68571.1"/>
    </source>
</evidence>
<dbReference type="EMBL" id="CM010630">
    <property type="protein sequence ID" value="RID68571.1"/>
    <property type="molecule type" value="Genomic_DNA"/>
</dbReference>
<dbReference type="AlphaFoldDB" id="A0A397ZSU5"/>
<gene>
    <name evidence="1" type="ORF">BRARA_C00719</name>
</gene>
<sequence length="130" mass="14142">MHNSYYIRLNLVEPIFFAISLSTNFITLPVEVLGNSSLNDTVLGTIYLGIFFLQYSINSPSVGFRVKPGFKLTNAHGVSPQNSSGLATTATSFTAGFVYRTASTSTLLTFSPPVMIISFDLSLISKYPSE</sequence>
<dbReference type="Proteomes" id="UP000264353">
    <property type="component" value="Chromosome A3"/>
</dbReference>
<reference evidence="1 2" key="1">
    <citation type="submission" date="2018-06" db="EMBL/GenBank/DDBJ databases">
        <title>WGS assembly of Brassica rapa FPsc.</title>
        <authorList>
            <person name="Bowman J."/>
            <person name="Kohchi T."/>
            <person name="Yamato K."/>
            <person name="Jenkins J."/>
            <person name="Shu S."/>
            <person name="Ishizaki K."/>
            <person name="Yamaoka S."/>
            <person name="Nishihama R."/>
            <person name="Nakamura Y."/>
            <person name="Berger F."/>
            <person name="Adam C."/>
            <person name="Aki S."/>
            <person name="Althoff F."/>
            <person name="Araki T."/>
            <person name="Arteaga-Vazquez M."/>
            <person name="Balasubrmanian S."/>
            <person name="Bauer D."/>
            <person name="Boehm C."/>
            <person name="Briginshaw L."/>
            <person name="Caballero-Perez J."/>
            <person name="Catarino B."/>
            <person name="Chen F."/>
            <person name="Chiyoda S."/>
            <person name="Chovatia M."/>
            <person name="Davies K."/>
            <person name="Delmans M."/>
            <person name="Demura T."/>
            <person name="Dierschke T."/>
            <person name="Dolan L."/>
            <person name="Dorantes-Acosta A."/>
            <person name="Eklund D."/>
            <person name="Florent S."/>
            <person name="Flores-Sandoval E."/>
            <person name="Fujiyama A."/>
            <person name="Fukuzawa H."/>
            <person name="Galik B."/>
            <person name="Grimanelli D."/>
            <person name="Grimwood J."/>
            <person name="Grossniklaus U."/>
            <person name="Hamada T."/>
            <person name="Haseloff J."/>
            <person name="Hetherington A."/>
            <person name="Higo A."/>
            <person name="Hirakawa Y."/>
            <person name="Hundley H."/>
            <person name="Ikeda Y."/>
            <person name="Inoue K."/>
            <person name="Inoue S."/>
            <person name="Ishida S."/>
            <person name="Jia Q."/>
            <person name="Kakita M."/>
            <person name="Kanazawa T."/>
            <person name="Kawai Y."/>
            <person name="Kawashima T."/>
            <person name="Kennedy M."/>
            <person name="Kinose K."/>
            <person name="Kinoshita T."/>
            <person name="Kohara Y."/>
            <person name="Koide E."/>
            <person name="Komatsu K."/>
            <person name="Kopischke S."/>
            <person name="Kubo M."/>
            <person name="Kyozuka J."/>
            <person name="Lagercrantz U."/>
            <person name="Lin S."/>
            <person name="Lindquist E."/>
            <person name="Lipzen A."/>
            <person name="Lu C."/>
            <person name="Luna E."/>
            <person name="Martienssen R."/>
            <person name="Minamino N."/>
            <person name="Mizutani M."/>
            <person name="Mizutani M."/>
            <person name="Mochizuki N."/>
            <person name="Monte I."/>
            <person name="Mosher R."/>
            <person name="Nagasaki H."/>
            <person name="Nakagami H."/>
            <person name="Naramoto S."/>
            <person name="Nishitani K."/>
            <person name="Ohtani M."/>
            <person name="Okamoto T."/>
            <person name="Okumura M."/>
            <person name="Phillips J."/>
            <person name="Pollak B."/>
            <person name="Reinders A."/>
            <person name="Roevekamp M."/>
            <person name="Sano R."/>
            <person name="Sawa S."/>
            <person name="Schmid M."/>
            <person name="Shirakawa M."/>
            <person name="Solano R."/>
            <person name="Spunde A."/>
            <person name="Suetsugu N."/>
            <person name="Sugano S."/>
            <person name="Sugiyama A."/>
            <person name="Sun R."/>
            <person name="Suzuki Y."/>
            <person name="Takenaka M."/>
            <person name="Takezawa D."/>
            <person name="Tomogane H."/>
            <person name="Tsuzuki M."/>
            <person name="Ueda T."/>
            <person name="Umeda M."/>
            <person name="Ward J."/>
            <person name="Watanabe Y."/>
            <person name="Yazaki K."/>
            <person name="Yokoyama R."/>
            <person name="Yoshitake Y."/>
            <person name="Yotsui I."/>
            <person name="Zachgo S."/>
            <person name="Schmutz J."/>
        </authorList>
    </citation>
    <scope>NUCLEOTIDE SEQUENCE [LARGE SCALE GENOMIC DNA]</scope>
    <source>
        <strain evidence="2">cv. B-3</strain>
    </source>
</reference>
<name>A0A397ZSU5_BRACM</name>
<accession>A0A397ZSU5</accession>